<keyword evidence="4 9" id="KW-0812">Transmembrane</keyword>
<gene>
    <name evidence="9 13" type="primary">lspA</name>
    <name evidence="13" type="ORF">KSF_009630</name>
</gene>
<comment type="caution">
    <text evidence="9">Lacks conserved residue(s) required for the propagation of feature annotation.</text>
</comment>
<feature type="compositionally biased region" description="Low complexity" evidence="12">
    <location>
        <begin position="174"/>
        <end position="187"/>
    </location>
</feature>
<dbReference type="RefSeq" id="WP_220201848.1">
    <property type="nucleotide sequence ID" value="NZ_BNJK01000001.1"/>
</dbReference>
<keyword evidence="2 9" id="KW-1003">Cell membrane</keyword>
<comment type="caution">
    <text evidence="13">The sequence shown here is derived from an EMBL/GenBank/DDBJ whole genome shotgun (WGS) entry which is preliminary data.</text>
</comment>
<feature type="active site" evidence="9">
    <location>
        <position position="126"/>
    </location>
</feature>
<dbReference type="HAMAP" id="MF_00161">
    <property type="entry name" value="LspA"/>
    <property type="match status" value="1"/>
</dbReference>
<dbReference type="InterPro" id="IPR001872">
    <property type="entry name" value="Peptidase_A8"/>
</dbReference>
<evidence type="ECO:0000256" key="6">
    <source>
        <dbReference type="ARBA" id="ARBA00022801"/>
    </source>
</evidence>
<evidence type="ECO:0000256" key="1">
    <source>
        <dbReference type="ARBA" id="ARBA00006139"/>
    </source>
</evidence>
<evidence type="ECO:0000313" key="13">
    <source>
        <dbReference type="EMBL" id="GHO90915.1"/>
    </source>
</evidence>
<dbReference type="AlphaFoldDB" id="A0A8J3IHM1"/>
<evidence type="ECO:0000256" key="8">
    <source>
        <dbReference type="ARBA" id="ARBA00023136"/>
    </source>
</evidence>
<organism evidence="13 14">
    <name type="scientific">Reticulibacter mediterranei</name>
    <dbReference type="NCBI Taxonomy" id="2778369"/>
    <lineage>
        <taxon>Bacteria</taxon>
        <taxon>Bacillati</taxon>
        <taxon>Chloroflexota</taxon>
        <taxon>Ktedonobacteria</taxon>
        <taxon>Ktedonobacterales</taxon>
        <taxon>Reticulibacteraceae</taxon>
        <taxon>Reticulibacter</taxon>
    </lineage>
</organism>
<keyword evidence="8 9" id="KW-0472">Membrane</keyword>
<dbReference type="EMBL" id="BNJK01000001">
    <property type="protein sequence ID" value="GHO90915.1"/>
    <property type="molecule type" value="Genomic_DNA"/>
</dbReference>
<dbReference type="PANTHER" id="PTHR33695">
    <property type="entry name" value="LIPOPROTEIN SIGNAL PEPTIDASE"/>
    <property type="match status" value="1"/>
</dbReference>
<evidence type="ECO:0000256" key="5">
    <source>
        <dbReference type="ARBA" id="ARBA00022750"/>
    </source>
</evidence>
<comment type="pathway">
    <text evidence="9">Protein modification; lipoprotein biosynthesis (signal peptide cleavage).</text>
</comment>
<feature type="region of interest" description="Disordered" evidence="12">
    <location>
        <begin position="169"/>
        <end position="197"/>
    </location>
</feature>
<protein>
    <recommendedName>
        <fullName evidence="9">Lipoprotein signal peptidase</fullName>
        <ecNumber evidence="9">3.4.23.36</ecNumber>
    </recommendedName>
    <alternativeName>
        <fullName evidence="9">Prolipoprotein signal peptidase</fullName>
    </alternativeName>
    <alternativeName>
        <fullName evidence="9">Signal peptidase II</fullName>
        <shortName evidence="9">SPase II</shortName>
    </alternativeName>
</protein>
<accession>A0A8J3IHM1</accession>
<comment type="catalytic activity">
    <reaction evidence="9 10">
        <text>Release of signal peptides from bacterial membrane prolipoproteins. Hydrolyzes -Xaa-Yaa-Zaa-|-(S,diacylglyceryl)Cys-, in which Xaa is hydrophobic (preferably Leu), and Yaa (Ala or Ser) and Zaa (Gly or Ala) have small, neutral side chains.</text>
        <dbReference type="EC" id="3.4.23.36"/>
    </reaction>
</comment>
<dbReference type="UniPathway" id="UPA00665"/>
<dbReference type="PROSITE" id="PS00855">
    <property type="entry name" value="SPASE_II"/>
    <property type="match status" value="1"/>
</dbReference>
<evidence type="ECO:0000256" key="3">
    <source>
        <dbReference type="ARBA" id="ARBA00022670"/>
    </source>
</evidence>
<dbReference type="NCBIfam" id="TIGR00077">
    <property type="entry name" value="lspA"/>
    <property type="match status" value="1"/>
</dbReference>
<evidence type="ECO:0000256" key="4">
    <source>
        <dbReference type="ARBA" id="ARBA00022692"/>
    </source>
</evidence>
<dbReference type="GO" id="GO:0005886">
    <property type="term" value="C:plasma membrane"/>
    <property type="evidence" value="ECO:0007669"/>
    <property type="project" value="UniProtKB-SubCell"/>
</dbReference>
<comment type="similarity">
    <text evidence="1 9 11">Belongs to the peptidase A8 family.</text>
</comment>
<dbReference type="Pfam" id="PF01252">
    <property type="entry name" value="Peptidase_A8"/>
    <property type="match status" value="1"/>
</dbReference>
<evidence type="ECO:0000256" key="10">
    <source>
        <dbReference type="RuleBase" id="RU000594"/>
    </source>
</evidence>
<proteinExistence type="inferred from homology"/>
<keyword evidence="5 9" id="KW-0064">Aspartyl protease</keyword>
<evidence type="ECO:0000256" key="11">
    <source>
        <dbReference type="RuleBase" id="RU004181"/>
    </source>
</evidence>
<keyword evidence="14" id="KW-1185">Reference proteome</keyword>
<evidence type="ECO:0000256" key="7">
    <source>
        <dbReference type="ARBA" id="ARBA00022989"/>
    </source>
</evidence>
<evidence type="ECO:0000313" key="14">
    <source>
        <dbReference type="Proteomes" id="UP000597444"/>
    </source>
</evidence>
<dbReference type="GO" id="GO:0006508">
    <property type="term" value="P:proteolysis"/>
    <property type="evidence" value="ECO:0007669"/>
    <property type="project" value="UniProtKB-KW"/>
</dbReference>
<name>A0A8J3IHM1_9CHLR</name>
<keyword evidence="6 9" id="KW-0378">Hydrolase</keyword>
<comment type="subcellular location">
    <subcellularLocation>
        <location evidence="9">Cell membrane</location>
        <topology evidence="9">Multi-pass membrane protein</topology>
    </subcellularLocation>
</comment>
<keyword evidence="7 9" id="KW-1133">Transmembrane helix</keyword>
<feature type="transmembrane region" description="Helical" evidence="9">
    <location>
        <begin position="96"/>
        <end position="115"/>
    </location>
</feature>
<dbReference type="PANTHER" id="PTHR33695:SF1">
    <property type="entry name" value="LIPOPROTEIN SIGNAL PEPTIDASE"/>
    <property type="match status" value="1"/>
</dbReference>
<comment type="function">
    <text evidence="9 10">This protein specifically catalyzes the removal of signal peptides from prolipoproteins.</text>
</comment>
<reference evidence="13" key="1">
    <citation type="submission" date="2020-10" db="EMBL/GenBank/DDBJ databases">
        <title>Taxonomic study of unclassified bacteria belonging to the class Ktedonobacteria.</title>
        <authorList>
            <person name="Yabe S."/>
            <person name="Wang C.M."/>
            <person name="Zheng Y."/>
            <person name="Sakai Y."/>
            <person name="Cavaletti L."/>
            <person name="Monciardini P."/>
            <person name="Donadio S."/>
        </authorList>
    </citation>
    <scope>NUCLEOTIDE SEQUENCE</scope>
    <source>
        <strain evidence="13">ID150040</strain>
    </source>
</reference>
<feature type="transmembrane region" description="Helical" evidence="9">
    <location>
        <begin position="72"/>
        <end position="89"/>
    </location>
</feature>
<evidence type="ECO:0000256" key="9">
    <source>
        <dbReference type="HAMAP-Rule" id="MF_00161"/>
    </source>
</evidence>
<dbReference type="EC" id="3.4.23.36" evidence="9"/>
<feature type="transmembrane region" description="Helical" evidence="9">
    <location>
        <begin position="135"/>
        <end position="162"/>
    </location>
</feature>
<dbReference type="GO" id="GO:0004190">
    <property type="term" value="F:aspartic-type endopeptidase activity"/>
    <property type="evidence" value="ECO:0007669"/>
    <property type="project" value="UniProtKB-UniRule"/>
</dbReference>
<feature type="active site" evidence="9">
    <location>
        <position position="146"/>
    </location>
</feature>
<dbReference type="Proteomes" id="UP000597444">
    <property type="component" value="Unassembled WGS sequence"/>
</dbReference>
<sequence length="197" mass="21467">MLARRARFYDALALLTAVVVISFDQWTKALVVANLNPPGSKPDISLLGKYLVIAYIQNNGAAFSLFKNQNNFLAVFILLAIGVIAYLYARMINSGPLFYKIVFGLIVGGAIGNLIDRARHSGYVVDFISFRIPEINYYFAIFNIADACISVGVFLLFVLVAFGGLHHSAKSDETSQNTSSSVTNSGTLQAKEQDAQS</sequence>
<dbReference type="PRINTS" id="PR00781">
    <property type="entry name" value="LIPOSIGPTASE"/>
</dbReference>
<evidence type="ECO:0000256" key="12">
    <source>
        <dbReference type="SAM" id="MobiDB-lite"/>
    </source>
</evidence>
<keyword evidence="3 9" id="KW-0645">Protease</keyword>
<keyword evidence="13" id="KW-0449">Lipoprotein</keyword>
<evidence type="ECO:0000256" key="2">
    <source>
        <dbReference type="ARBA" id="ARBA00022475"/>
    </source>
</evidence>